<evidence type="ECO:0000256" key="2">
    <source>
        <dbReference type="ARBA" id="ARBA00022801"/>
    </source>
</evidence>
<dbReference type="Pfam" id="PF00561">
    <property type="entry name" value="Abhydrolase_1"/>
    <property type="match status" value="1"/>
</dbReference>
<comment type="similarity">
    <text evidence="1">Belongs to the AB hydrolase superfamily.</text>
</comment>
<evidence type="ECO:0000259" key="12">
    <source>
        <dbReference type="Pfam" id="PF00561"/>
    </source>
</evidence>
<dbReference type="GO" id="GO:0052689">
    <property type="term" value="F:carboxylic ester hydrolase activity"/>
    <property type="evidence" value="ECO:0007669"/>
    <property type="project" value="TreeGrafter"/>
</dbReference>
<proteinExistence type="inferred from homology"/>
<comment type="catalytic activity">
    <reaction evidence="8">
        <text>1-octadecanoyl-2-(4Z,7Z,10Z,13Z,16Z,19Z-docosahexaenoyl)-sn-glycerol + H2O = 2-(4Z,7Z,10Z,13Z,16Z,19Z-docosahexaenoyl)-glycerol + octadecanoate + H(+)</text>
        <dbReference type="Rhea" id="RHEA:77107"/>
        <dbReference type="ChEBI" id="CHEBI:15377"/>
        <dbReference type="ChEBI" id="CHEBI:15378"/>
        <dbReference type="ChEBI" id="CHEBI:25629"/>
        <dbReference type="ChEBI" id="CHEBI:77129"/>
        <dbReference type="ChEBI" id="CHEBI:186738"/>
    </reaction>
</comment>
<evidence type="ECO:0000256" key="5">
    <source>
        <dbReference type="ARBA" id="ARBA00043667"/>
    </source>
</evidence>
<evidence type="ECO:0000256" key="4">
    <source>
        <dbReference type="ARBA" id="ARBA00042703"/>
    </source>
</evidence>
<keyword evidence="14" id="KW-1185">Reference proteome</keyword>
<sequence>MKLPTFLKVIKLRPLTNLIKVDQNVRFYTKTTDDHLDTVNMSFTTYEGSMTSSSSTESPPLIVMHGLFGAKRNWNSLCKVFHQKMIPQRKIIAVDARNHGESPHSNTHSYPHLAEDVRQLCTQLDIKKASLLGHSMGGRALMYFALKYPHMVEKLIVADVSPINTSRSLNSMYSIFNAIQKVDLPSNESMSSARINCDKQLSKSISDKGLRAFLLTNLAQDSNGSFIWKVNVQALMENFSEHIADFPDVSGYNFNGSVLFVAGETSDYIQKSDHSQILKIFPKAEFQEIKGAGHWVHSDKPNEFLKICLEFLNRASSN</sequence>
<dbReference type="PANTHER" id="PTHR46118">
    <property type="entry name" value="PROTEIN ABHD11"/>
    <property type="match status" value="1"/>
</dbReference>
<dbReference type="EC" id="3.1.1.116" evidence="3"/>
<evidence type="ECO:0000313" key="13">
    <source>
        <dbReference type="EMBL" id="KAF2880817.1"/>
    </source>
</evidence>
<dbReference type="GO" id="GO:0005739">
    <property type="term" value="C:mitochondrion"/>
    <property type="evidence" value="ECO:0007669"/>
    <property type="project" value="TreeGrafter"/>
</dbReference>
<evidence type="ECO:0000313" key="14">
    <source>
        <dbReference type="Proteomes" id="UP000801492"/>
    </source>
</evidence>
<feature type="domain" description="AB hydrolase-1" evidence="12">
    <location>
        <begin position="59"/>
        <end position="301"/>
    </location>
</feature>
<accession>A0A8K0C8P5</accession>
<evidence type="ECO:0000256" key="8">
    <source>
        <dbReference type="ARBA" id="ARBA00048283"/>
    </source>
</evidence>
<dbReference type="PRINTS" id="PR00111">
    <property type="entry name" value="ABHYDROLASE"/>
</dbReference>
<dbReference type="Gene3D" id="3.40.50.1820">
    <property type="entry name" value="alpha/beta hydrolase"/>
    <property type="match status" value="1"/>
</dbReference>
<gene>
    <name evidence="13" type="ORF">ILUMI_25350</name>
</gene>
<keyword evidence="2" id="KW-0378">Hydrolase</keyword>
<comment type="catalytic activity">
    <reaction evidence="10">
        <text>1-octadecanoyl-2-(9Z-octadecenoyl)-sn-glycerol + H2O = 2-(9Z-octadecenoyl)-glycerol + octadecanoate + H(+)</text>
        <dbReference type="Rhea" id="RHEA:77103"/>
        <dbReference type="ChEBI" id="CHEBI:15377"/>
        <dbReference type="ChEBI" id="CHEBI:15378"/>
        <dbReference type="ChEBI" id="CHEBI:25629"/>
        <dbReference type="ChEBI" id="CHEBI:73990"/>
        <dbReference type="ChEBI" id="CHEBI:75468"/>
    </reaction>
</comment>
<dbReference type="EMBL" id="VTPC01090903">
    <property type="protein sequence ID" value="KAF2880817.1"/>
    <property type="molecule type" value="Genomic_DNA"/>
</dbReference>
<dbReference type="InterPro" id="IPR000073">
    <property type="entry name" value="AB_hydrolase_1"/>
</dbReference>
<dbReference type="OrthoDB" id="8119704at2759"/>
<evidence type="ECO:0000256" key="6">
    <source>
        <dbReference type="ARBA" id="ARBA00043742"/>
    </source>
</evidence>
<comment type="catalytic activity">
    <reaction evidence="9">
        <text>1,2-didecanoylglycerol + H2O = decanoylglycerol + decanoate + H(+)</text>
        <dbReference type="Rhea" id="RHEA:48596"/>
        <dbReference type="ChEBI" id="CHEBI:11152"/>
        <dbReference type="ChEBI" id="CHEBI:15377"/>
        <dbReference type="ChEBI" id="CHEBI:15378"/>
        <dbReference type="ChEBI" id="CHEBI:27689"/>
        <dbReference type="ChEBI" id="CHEBI:90605"/>
    </reaction>
</comment>
<dbReference type="SUPFAM" id="SSF53474">
    <property type="entry name" value="alpha/beta-Hydrolases"/>
    <property type="match status" value="1"/>
</dbReference>
<reference evidence="13" key="1">
    <citation type="submission" date="2019-08" db="EMBL/GenBank/DDBJ databases">
        <title>The genome of the North American firefly Photinus pyralis.</title>
        <authorList>
            <consortium name="Photinus pyralis genome working group"/>
            <person name="Fallon T.R."/>
            <person name="Sander Lower S.E."/>
            <person name="Weng J.-K."/>
        </authorList>
    </citation>
    <scope>NUCLEOTIDE SEQUENCE</scope>
    <source>
        <strain evidence="13">TRF0915ILg1</strain>
        <tissue evidence="13">Whole body</tissue>
    </source>
</reference>
<name>A0A8K0C8P5_IGNLU</name>
<evidence type="ECO:0000256" key="7">
    <source>
        <dbReference type="ARBA" id="ARBA00044064"/>
    </source>
</evidence>
<evidence type="ECO:0000256" key="11">
    <source>
        <dbReference type="ARBA" id="ARBA00048919"/>
    </source>
</evidence>
<dbReference type="Proteomes" id="UP000801492">
    <property type="component" value="Unassembled WGS sequence"/>
</dbReference>
<dbReference type="PANTHER" id="PTHR46118:SF4">
    <property type="entry name" value="PROTEIN ABHD11"/>
    <property type="match status" value="1"/>
</dbReference>
<dbReference type="AlphaFoldDB" id="A0A8K0C8P5"/>
<comment type="catalytic activity">
    <reaction evidence="6">
        <text>a 1,3-diacyl-sn-glycerol + H2O = a 1-acyl-sn-glycerol + a fatty acid + H(+)</text>
        <dbReference type="Rhea" id="RHEA:38503"/>
        <dbReference type="ChEBI" id="CHEBI:15377"/>
        <dbReference type="ChEBI" id="CHEBI:15378"/>
        <dbReference type="ChEBI" id="CHEBI:28868"/>
        <dbReference type="ChEBI" id="CHEBI:64683"/>
        <dbReference type="ChEBI" id="CHEBI:77272"/>
    </reaction>
</comment>
<evidence type="ECO:0000256" key="3">
    <source>
        <dbReference type="ARBA" id="ARBA00026104"/>
    </source>
</evidence>
<protein>
    <recommendedName>
        <fullName evidence="7">sn-1-specific diacylglycerol lipase ABHD11</fullName>
        <ecNumber evidence="3">3.1.1.116</ecNumber>
    </recommendedName>
    <alternativeName>
        <fullName evidence="4">Alpha/beta hydrolase domain-containing protein 11</fullName>
    </alternativeName>
</protein>
<evidence type="ECO:0000256" key="10">
    <source>
        <dbReference type="ARBA" id="ARBA00048513"/>
    </source>
</evidence>
<dbReference type="InterPro" id="IPR029058">
    <property type="entry name" value="AB_hydrolase_fold"/>
</dbReference>
<evidence type="ECO:0000256" key="9">
    <source>
        <dbReference type="ARBA" id="ARBA00048504"/>
    </source>
</evidence>
<evidence type="ECO:0000256" key="1">
    <source>
        <dbReference type="ARBA" id="ARBA00008645"/>
    </source>
</evidence>
<comment type="caution">
    <text evidence="13">The sequence shown here is derived from an EMBL/GenBank/DDBJ whole genome shotgun (WGS) entry which is preliminary data.</text>
</comment>
<comment type="catalytic activity">
    <reaction evidence="5">
        <text>a 1,2-diacyl-sn-glycerol + H2O = a 2-acylglycerol + a fatty acid + H(+)</text>
        <dbReference type="Rhea" id="RHEA:33275"/>
        <dbReference type="ChEBI" id="CHEBI:15377"/>
        <dbReference type="ChEBI" id="CHEBI:15378"/>
        <dbReference type="ChEBI" id="CHEBI:17389"/>
        <dbReference type="ChEBI" id="CHEBI:17815"/>
        <dbReference type="ChEBI" id="CHEBI:28868"/>
        <dbReference type="EC" id="3.1.1.116"/>
    </reaction>
</comment>
<comment type="catalytic activity">
    <reaction evidence="11">
        <text>1-octadecanoyl-2-(5Z,8Z,11Z,14Z-eicosatetraenoyl)-sn-glycerol + H2O = 2-(5Z,8Z,11Z,14Z-eicosatetraenoyl)-glycerol + octadecanoate + H(+)</text>
        <dbReference type="Rhea" id="RHEA:38507"/>
        <dbReference type="ChEBI" id="CHEBI:15377"/>
        <dbReference type="ChEBI" id="CHEBI:15378"/>
        <dbReference type="ChEBI" id="CHEBI:25629"/>
        <dbReference type="ChEBI" id="CHEBI:52392"/>
        <dbReference type="ChEBI" id="CHEBI:75728"/>
    </reaction>
</comment>
<organism evidence="13 14">
    <name type="scientific">Ignelater luminosus</name>
    <name type="common">Cucubano</name>
    <name type="synonym">Pyrophorus luminosus</name>
    <dbReference type="NCBI Taxonomy" id="2038154"/>
    <lineage>
        <taxon>Eukaryota</taxon>
        <taxon>Metazoa</taxon>
        <taxon>Ecdysozoa</taxon>
        <taxon>Arthropoda</taxon>
        <taxon>Hexapoda</taxon>
        <taxon>Insecta</taxon>
        <taxon>Pterygota</taxon>
        <taxon>Neoptera</taxon>
        <taxon>Endopterygota</taxon>
        <taxon>Coleoptera</taxon>
        <taxon>Polyphaga</taxon>
        <taxon>Elateriformia</taxon>
        <taxon>Elateroidea</taxon>
        <taxon>Elateridae</taxon>
        <taxon>Agrypninae</taxon>
        <taxon>Pyrophorini</taxon>
        <taxon>Ignelater</taxon>
    </lineage>
</organism>